<dbReference type="Gene3D" id="3.40.50.720">
    <property type="entry name" value="NAD(P)-binding Rossmann-like Domain"/>
    <property type="match status" value="1"/>
</dbReference>
<keyword evidence="4" id="KW-1185">Reference proteome</keyword>
<dbReference type="Gene3D" id="3.90.25.10">
    <property type="entry name" value="UDP-galactose 4-epimerase, domain 1"/>
    <property type="match status" value="1"/>
</dbReference>
<dbReference type="EMBL" id="BAAAUD010000026">
    <property type="protein sequence ID" value="GAA2939819.1"/>
    <property type="molecule type" value="Genomic_DNA"/>
</dbReference>
<evidence type="ECO:0000313" key="3">
    <source>
        <dbReference type="EMBL" id="GAA2939819.1"/>
    </source>
</evidence>
<proteinExistence type="inferred from homology"/>
<name>A0ABN3X8Y7_9ACTN</name>
<feature type="domain" description="NAD-dependent epimerase/dehydratase" evidence="2">
    <location>
        <begin position="3"/>
        <end position="241"/>
    </location>
</feature>
<accession>A0ABN3X8Y7</accession>
<protein>
    <submittedName>
        <fullName evidence="3">UDP-glucose 4-epimerase</fullName>
    </submittedName>
</protein>
<dbReference type="RefSeq" id="WP_344494673.1">
    <property type="nucleotide sequence ID" value="NZ_BAAAUD010000026.1"/>
</dbReference>
<dbReference type="Proteomes" id="UP001500403">
    <property type="component" value="Unassembled WGS sequence"/>
</dbReference>
<gene>
    <name evidence="3" type="primary">galE1</name>
    <name evidence="3" type="ORF">GCM10010446_26490</name>
</gene>
<evidence type="ECO:0000259" key="2">
    <source>
        <dbReference type="Pfam" id="PF01370"/>
    </source>
</evidence>
<dbReference type="PANTHER" id="PTHR43000">
    <property type="entry name" value="DTDP-D-GLUCOSE 4,6-DEHYDRATASE-RELATED"/>
    <property type="match status" value="1"/>
</dbReference>
<sequence length="317" mass="33810">MRVLITGGAGFIGSHLTEAALAAGHDVRVIDDFSTGTEENLAGIRGHARFALDRCDITTPEAADVLAAACPEVVLHLAAQASVQSSLCSPLHDARTNVLGTLNILDAAARCGTRKVVFASSGGTVYGQARETDLPLTERLPKAPESFYGLSKHAGQEYLRLYSRLKGIEHASLALGNVYGPRQDPHGEAGVVGIFTHRVLRGQTCTINGDGETTRDYVFVTDVVDAFLRAIDRGEGMINIGTGAETSVNDVLRAVGRAASVPDPAHRHDPARPGEVRRISLSPRRARRELDWTPEVPFATGIAHLVAHLRQQPLPAG</sequence>
<dbReference type="SUPFAM" id="SSF51735">
    <property type="entry name" value="NAD(P)-binding Rossmann-fold domains"/>
    <property type="match status" value="1"/>
</dbReference>
<evidence type="ECO:0000313" key="4">
    <source>
        <dbReference type="Proteomes" id="UP001500403"/>
    </source>
</evidence>
<comment type="similarity">
    <text evidence="1">Belongs to the NAD(P)-dependent epimerase/dehydratase family.</text>
</comment>
<comment type="caution">
    <text evidence="3">The sequence shown here is derived from an EMBL/GenBank/DDBJ whole genome shotgun (WGS) entry which is preliminary data.</text>
</comment>
<dbReference type="InterPro" id="IPR001509">
    <property type="entry name" value="Epimerase_deHydtase"/>
</dbReference>
<reference evidence="3 4" key="1">
    <citation type="journal article" date="2019" name="Int. J. Syst. Evol. Microbiol.">
        <title>The Global Catalogue of Microorganisms (GCM) 10K type strain sequencing project: providing services to taxonomists for standard genome sequencing and annotation.</title>
        <authorList>
            <consortium name="The Broad Institute Genomics Platform"/>
            <consortium name="The Broad Institute Genome Sequencing Center for Infectious Disease"/>
            <person name="Wu L."/>
            <person name="Ma J."/>
        </authorList>
    </citation>
    <scope>NUCLEOTIDE SEQUENCE [LARGE SCALE GENOMIC DNA]</scope>
    <source>
        <strain evidence="3 4">JCM 9088</strain>
    </source>
</reference>
<evidence type="ECO:0000256" key="1">
    <source>
        <dbReference type="ARBA" id="ARBA00007637"/>
    </source>
</evidence>
<dbReference type="InterPro" id="IPR036291">
    <property type="entry name" value="NAD(P)-bd_dom_sf"/>
</dbReference>
<organism evidence="3 4">
    <name type="scientific">Streptomyces enissocaesilis</name>
    <dbReference type="NCBI Taxonomy" id="332589"/>
    <lineage>
        <taxon>Bacteria</taxon>
        <taxon>Bacillati</taxon>
        <taxon>Actinomycetota</taxon>
        <taxon>Actinomycetes</taxon>
        <taxon>Kitasatosporales</taxon>
        <taxon>Streptomycetaceae</taxon>
        <taxon>Streptomyces</taxon>
        <taxon>Streptomyces rochei group</taxon>
    </lineage>
</organism>
<dbReference type="Pfam" id="PF01370">
    <property type="entry name" value="Epimerase"/>
    <property type="match status" value="1"/>
</dbReference>